<name>A0ABN0F4C5_9BURK</name>
<reference evidence="2 3" key="1">
    <citation type="journal article" date="2012" name="J. Bacteriol.">
        <title>Draft Genome Sequence of the Soil Bacterium Burkholderia terrae Strain BS001, Which Interacts with Fungal Surface Structures.</title>
        <authorList>
            <person name="Nazir R."/>
            <person name="Hansen M.A."/>
            <person name="Sorensen S."/>
            <person name="van Elsas J.D."/>
        </authorList>
    </citation>
    <scope>NUCLEOTIDE SEQUENCE [LARGE SCALE GENOMIC DNA]</scope>
    <source>
        <strain evidence="2 3">BS001</strain>
    </source>
</reference>
<accession>A0ABN0F4C5</accession>
<feature type="domain" description="Transglycosylase SLT" evidence="1">
    <location>
        <begin position="6"/>
        <end position="130"/>
    </location>
</feature>
<evidence type="ECO:0000313" key="3">
    <source>
        <dbReference type="Proteomes" id="UP000004980"/>
    </source>
</evidence>
<gene>
    <name evidence="2" type="ORF">WQE_49478</name>
</gene>
<proteinExistence type="predicted"/>
<keyword evidence="3" id="KW-1185">Reference proteome</keyword>
<organism evidence="2 3">
    <name type="scientific">Paraburkholderia hospita</name>
    <dbReference type="NCBI Taxonomy" id="169430"/>
    <lineage>
        <taxon>Bacteria</taxon>
        <taxon>Pseudomonadati</taxon>
        <taxon>Pseudomonadota</taxon>
        <taxon>Betaproteobacteria</taxon>
        <taxon>Burkholderiales</taxon>
        <taxon>Burkholderiaceae</taxon>
        <taxon>Paraburkholderia</taxon>
    </lineage>
</organism>
<evidence type="ECO:0000259" key="1">
    <source>
        <dbReference type="Pfam" id="PF01464"/>
    </source>
</evidence>
<dbReference type="EMBL" id="AKAU01000313">
    <property type="protein sequence ID" value="EIM93460.1"/>
    <property type="molecule type" value="Genomic_DNA"/>
</dbReference>
<dbReference type="Pfam" id="PF01464">
    <property type="entry name" value="SLT"/>
    <property type="match status" value="1"/>
</dbReference>
<dbReference type="SUPFAM" id="SSF53955">
    <property type="entry name" value="Lysozyme-like"/>
    <property type="match status" value="1"/>
</dbReference>
<dbReference type="Gene3D" id="1.10.530.10">
    <property type="match status" value="1"/>
</dbReference>
<dbReference type="RefSeq" id="WP_009771273.1">
    <property type="nucleotide sequence ID" value="NZ_AKAU01000313.1"/>
</dbReference>
<protein>
    <submittedName>
        <fullName evidence="2">Lytic transglycosylase catalytic</fullName>
    </submittedName>
</protein>
<comment type="caution">
    <text evidence="2">The sequence shown here is derived from an EMBL/GenBank/DDBJ whole genome shotgun (WGS) entry which is preliminary data.</text>
</comment>
<dbReference type="CDD" id="cd16892">
    <property type="entry name" value="LT_VirB1-like"/>
    <property type="match status" value="1"/>
</dbReference>
<dbReference type="InterPro" id="IPR023346">
    <property type="entry name" value="Lysozyme-like_dom_sf"/>
</dbReference>
<evidence type="ECO:0000313" key="2">
    <source>
        <dbReference type="EMBL" id="EIM93460.1"/>
    </source>
</evidence>
<dbReference type="Proteomes" id="UP000004980">
    <property type="component" value="Unassembled WGS sequence"/>
</dbReference>
<dbReference type="InterPro" id="IPR008258">
    <property type="entry name" value="Transglycosylase_SLT_dom_1"/>
</dbReference>
<sequence>MLDFAFLAQQCAPGVHSATLQAVVGTESSFNPNAIGVAGGHLLRQPRTRGEAVATAKALAAQGINFSVGLGQINKANLARYDLNYETAFDPCANLRVGGAILEDCYERAVALMGDEANALRAAISCYYSGNFTRGLIADADGTSYVQRVIANTPPSTASTSVVPAIPVVIERTSDTRGRAGHEAALIPTTNSAAGSNGKSSGLHPLWDAFGDYQCDGESCKR</sequence>